<protein>
    <submittedName>
        <fullName evidence="1">Uncharacterized protein</fullName>
    </submittedName>
</protein>
<evidence type="ECO:0000313" key="2">
    <source>
        <dbReference type="Proteomes" id="UP000235786"/>
    </source>
</evidence>
<dbReference type="EMBL" id="KZ613955">
    <property type="protein sequence ID" value="PMD33591.1"/>
    <property type="molecule type" value="Genomic_DNA"/>
</dbReference>
<reference evidence="1 2" key="1">
    <citation type="submission" date="2016-04" db="EMBL/GenBank/DDBJ databases">
        <title>A degradative enzymes factory behind the ericoid mycorrhizal symbiosis.</title>
        <authorList>
            <consortium name="DOE Joint Genome Institute"/>
            <person name="Martino E."/>
            <person name="Morin E."/>
            <person name="Grelet G."/>
            <person name="Kuo A."/>
            <person name="Kohler A."/>
            <person name="Daghino S."/>
            <person name="Barry K."/>
            <person name="Choi C."/>
            <person name="Cichocki N."/>
            <person name="Clum A."/>
            <person name="Copeland A."/>
            <person name="Hainaut M."/>
            <person name="Haridas S."/>
            <person name="Labutti K."/>
            <person name="Lindquist E."/>
            <person name="Lipzen A."/>
            <person name="Khouja H.-R."/>
            <person name="Murat C."/>
            <person name="Ohm R."/>
            <person name="Olson A."/>
            <person name="Spatafora J."/>
            <person name="Veneault-Fourrey C."/>
            <person name="Henrissat B."/>
            <person name="Grigoriev I."/>
            <person name="Martin F."/>
            <person name="Perotto S."/>
        </authorList>
    </citation>
    <scope>NUCLEOTIDE SEQUENCE [LARGE SCALE GENOMIC DNA]</scope>
    <source>
        <strain evidence="1 2">F</strain>
    </source>
</reference>
<dbReference type="Proteomes" id="UP000235786">
    <property type="component" value="Unassembled WGS sequence"/>
</dbReference>
<dbReference type="AlphaFoldDB" id="A0A2J6R4Z1"/>
<feature type="non-terminal residue" evidence="1">
    <location>
        <position position="1"/>
    </location>
</feature>
<proteinExistence type="predicted"/>
<evidence type="ECO:0000313" key="1">
    <source>
        <dbReference type="EMBL" id="PMD33591.1"/>
    </source>
</evidence>
<name>A0A2J6R4Z1_HYAVF</name>
<organism evidence="1 2">
    <name type="scientific">Hyaloscypha variabilis (strain UAMH 11265 / GT02V1 / F)</name>
    <name type="common">Meliniomyces variabilis</name>
    <dbReference type="NCBI Taxonomy" id="1149755"/>
    <lineage>
        <taxon>Eukaryota</taxon>
        <taxon>Fungi</taxon>
        <taxon>Dikarya</taxon>
        <taxon>Ascomycota</taxon>
        <taxon>Pezizomycotina</taxon>
        <taxon>Leotiomycetes</taxon>
        <taxon>Helotiales</taxon>
        <taxon>Hyaloscyphaceae</taxon>
        <taxon>Hyaloscypha</taxon>
        <taxon>Hyaloscypha variabilis</taxon>
    </lineage>
</organism>
<sequence length="75" mass="8867">DLAMKLYYEKDPKYEKEPNDKKEEKNRLKAKEAREFEFSLLDDFLQQSFHQLPSGLSGGHFMRPGCLKEPLPDTY</sequence>
<accession>A0A2J6R4Z1</accession>
<gene>
    <name evidence="1" type="ORF">L207DRAFT_517657</name>
</gene>
<keyword evidence="2" id="KW-1185">Reference proteome</keyword>